<dbReference type="PROSITE" id="PS50987">
    <property type="entry name" value="HTH_ARSR_2"/>
    <property type="match status" value="1"/>
</dbReference>
<dbReference type="GO" id="GO:0097063">
    <property type="term" value="F:cadmium ion sensor activity"/>
    <property type="evidence" value="ECO:0007669"/>
    <property type="project" value="TreeGrafter"/>
</dbReference>
<dbReference type="CDD" id="cd00090">
    <property type="entry name" value="HTH_ARSR"/>
    <property type="match status" value="1"/>
</dbReference>
<dbReference type="GO" id="GO:0003700">
    <property type="term" value="F:DNA-binding transcription factor activity"/>
    <property type="evidence" value="ECO:0007669"/>
    <property type="project" value="InterPro"/>
</dbReference>
<evidence type="ECO:0000313" key="3">
    <source>
        <dbReference type="Proteomes" id="UP000309819"/>
    </source>
</evidence>
<evidence type="ECO:0000259" key="1">
    <source>
        <dbReference type="PROSITE" id="PS50987"/>
    </source>
</evidence>
<dbReference type="InterPro" id="IPR036390">
    <property type="entry name" value="WH_DNA-bd_sf"/>
</dbReference>
<comment type="caution">
    <text evidence="2">The sequence shown here is derived from an EMBL/GenBank/DDBJ whole genome shotgun (WGS) entry which is preliminary data.</text>
</comment>
<dbReference type="SUPFAM" id="SSF46785">
    <property type="entry name" value="Winged helix' DNA-binding domain"/>
    <property type="match status" value="1"/>
</dbReference>
<dbReference type="InterPro" id="IPR052543">
    <property type="entry name" value="HTH_Metal-responsive_Reg"/>
</dbReference>
<dbReference type="SMART" id="SM00418">
    <property type="entry name" value="HTH_ARSR"/>
    <property type="match status" value="1"/>
</dbReference>
<accession>A0A5R8YPQ7</accession>
<dbReference type="GO" id="GO:0010288">
    <property type="term" value="P:response to lead ion"/>
    <property type="evidence" value="ECO:0007669"/>
    <property type="project" value="TreeGrafter"/>
</dbReference>
<dbReference type="InterPro" id="IPR011991">
    <property type="entry name" value="ArsR-like_HTH"/>
</dbReference>
<name>A0A5R8YPQ7_9PSED</name>
<protein>
    <submittedName>
        <fullName evidence="2">Helix-turn-helix transcriptional regulator</fullName>
    </submittedName>
</protein>
<dbReference type="InterPro" id="IPR036388">
    <property type="entry name" value="WH-like_DNA-bd_sf"/>
</dbReference>
<evidence type="ECO:0000313" key="2">
    <source>
        <dbReference type="EMBL" id="TLP55458.1"/>
    </source>
</evidence>
<gene>
    <name evidence="2" type="ORF">FEM01_20340</name>
</gene>
<dbReference type="InterPro" id="IPR001845">
    <property type="entry name" value="HTH_ArsR_DNA-bd_dom"/>
</dbReference>
<dbReference type="EMBL" id="VAUO01000012">
    <property type="protein sequence ID" value="TLP55458.1"/>
    <property type="molecule type" value="Genomic_DNA"/>
</dbReference>
<reference evidence="2 3" key="1">
    <citation type="submission" date="2019-05" db="EMBL/GenBank/DDBJ databases">
        <title>Pseudomonas sp. SC006 isolated from lettuce that can produce HBGAs.</title>
        <authorList>
            <person name="Wang D."/>
            <person name="Liao N."/>
            <person name="Liu D."/>
            <person name="Zhang Z."/>
            <person name="Zou S."/>
        </authorList>
    </citation>
    <scope>NUCLEOTIDE SEQUENCE [LARGE SCALE GENOMIC DNA]</scope>
    <source>
        <strain evidence="2 3">SC006</strain>
    </source>
</reference>
<feature type="domain" description="HTH arsR-type" evidence="1">
    <location>
        <begin position="1"/>
        <end position="94"/>
    </location>
</feature>
<dbReference type="PANTHER" id="PTHR39168:SF1">
    <property type="entry name" value="TRANSCRIPTIONAL REGULATORY PROTEIN"/>
    <property type="match status" value="1"/>
</dbReference>
<dbReference type="GO" id="GO:0003677">
    <property type="term" value="F:DNA binding"/>
    <property type="evidence" value="ECO:0007669"/>
    <property type="project" value="TreeGrafter"/>
</dbReference>
<dbReference type="GO" id="GO:0032791">
    <property type="term" value="F:lead ion binding"/>
    <property type="evidence" value="ECO:0007669"/>
    <property type="project" value="TreeGrafter"/>
</dbReference>
<keyword evidence="3" id="KW-1185">Reference proteome</keyword>
<organism evidence="2 3">
    <name type="scientific">Pseudomonas mosselii</name>
    <dbReference type="NCBI Taxonomy" id="78327"/>
    <lineage>
        <taxon>Bacteria</taxon>
        <taxon>Pseudomonadati</taxon>
        <taxon>Pseudomonadota</taxon>
        <taxon>Gammaproteobacteria</taxon>
        <taxon>Pseudomonadales</taxon>
        <taxon>Pseudomonadaceae</taxon>
        <taxon>Pseudomonas</taxon>
    </lineage>
</organism>
<dbReference type="RefSeq" id="WP_138221269.1">
    <property type="nucleotide sequence ID" value="NZ_VAUO01000012.1"/>
</dbReference>
<dbReference type="OrthoDB" id="9797716at2"/>
<dbReference type="Gene3D" id="1.10.10.10">
    <property type="entry name" value="Winged helix-like DNA-binding domain superfamily/Winged helix DNA-binding domain"/>
    <property type="match status" value="1"/>
</dbReference>
<dbReference type="GO" id="GO:0046686">
    <property type="term" value="P:response to cadmium ion"/>
    <property type="evidence" value="ECO:0007669"/>
    <property type="project" value="TreeGrafter"/>
</dbReference>
<dbReference type="Proteomes" id="UP000309819">
    <property type="component" value="Unassembled WGS sequence"/>
</dbReference>
<proteinExistence type="predicted"/>
<dbReference type="AlphaFoldDB" id="A0A5R8YPQ7"/>
<dbReference type="PANTHER" id="PTHR39168">
    <property type="entry name" value="TRANSCRIPTIONAL REGULATOR-RELATED"/>
    <property type="match status" value="1"/>
</dbReference>
<sequence length="236" mass="25321">MNAVNSITRVAGMMADPKRSAMLWALIDGAPRAADELAITTGLSTSSACMHLSLLATAGLLRIEVRGRKRHFRLATPEVGAAVEALASIQLANRHGERAHSPLQIPVSMRKARRCGDHLGGEIAAQLLQRLLAAGWLEGEPHHLNVSPQGRVQLEALGVFTDSLAPGQPRGCTLCHCSEWSDQGPHLGGSLGYALLKLFIQSGWVHEQEESRAVRVVPLGVRQIAAIARLPNRQVG</sequence>